<gene>
    <name evidence="1" type="ORF">L484_021061</name>
</gene>
<accession>W9R1A2</accession>
<evidence type="ECO:0000313" key="1">
    <source>
        <dbReference type="EMBL" id="EXB63790.1"/>
    </source>
</evidence>
<evidence type="ECO:0000313" key="2">
    <source>
        <dbReference type="Proteomes" id="UP000030645"/>
    </source>
</evidence>
<dbReference type="Proteomes" id="UP000030645">
    <property type="component" value="Unassembled WGS sequence"/>
</dbReference>
<proteinExistence type="predicted"/>
<protein>
    <submittedName>
        <fullName evidence="1">Uncharacterized protein</fullName>
    </submittedName>
</protein>
<sequence>MKSAGDGKEMSIVDFHLLSLMERVKLPESVHALKLNAWSEEESQSMLPSRNCDCQNVDQSRTLVNGQSVQDTFLSQVLNVTSINSRS</sequence>
<organism evidence="1 2">
    <name type="scientific">Morus notabilis</name>
    <dbReference type="NCBI Taxonomy" id="981085"/>
    <lineage>
        <taxon>Eukaryota</taxon>
        <taxon>Viridiplantae</taxon>
        <taxon>Streptophyta</taxon>
        <taxon>Embryophyta</taxon>
        <taxon>Tracheophyta</taxon>
        <taxon>Spermatophyta</taxon>
        <taxon>Magnoliopsida</taxon>
        <taxon>eudicotyledons</taxon>
        <taxon>Gunneridae</taxon>
        <taxon>Pentapetalae</taxon>
        <taxon>rosids</taxon>
        <taxon>fabids</taxon>
        <taxon>Rosales</taxon>
        <taxon>Moraceae</taxon>
        <taxon>Moreae</taxon>
        <taxon>Morus</taxon>
    </lineage>
</organism>
<name>W9R1A2_9ROSA</name>
<dbReference type="AlphaFoldDB" id="W9R1A2"/>
<reference evidence="2" key="1">
    <citation type="submission" date="2013-01" db="EMBL/GenBank/DDBJ databases">
        <title>Draft Genome Sequence of a Mulberry Tree, Morus notabilis C.K. Schneid.</title>
        <authorList>
            <person name="He N."/>
            <person name="Zhao S."/>
        </authorList>
    </citation>
    <scope>NUCLEOTIDE SEQUENCE</scope>
</reference>
<dbReference type="EMBL" id="KE344492">
    <property type="protein sequence ID" value="EXB63790.1"/>
    <property type="molecule type" value="Genomic_DNA"/>
</dbReference>
<keyword evidence="2" id="KW-1185">Reference proteome</keyword>